<dbReference type="InterPro" id="IPR036181">
    <property type="entry name" value="MIT_dom_sf"/>
</dbReference>
<dbReference type="GO" id="GO:0004016">
    <property type="term" value="F:adenylate cyclase activity"/>
    <property type="evidence" value="ECO:0007669"/>
    <property type="project" value="UniProtKB-UniRule"/>
</dbReference>
<evidence type="ECO:0000313" key="8">
    <source>
        <dbReference type="EMBL" id="KCZ72012.1"/>
    </source>
</evidence>
<sequence length="253" mass="27902">MVLWTSVLSDEGRNIAKRAERAQDAEDYILARELYLKAVAKFREASEISENFNEISILRSLAGYYYNRALKLEKELRTETCGVLQPKKKETPAFDIPDLVRGTGVQESVFEEVLNIAIEISREGREGHAIGTAFIVGDVASVKAKSRQLVLNPFEGHSREKRLITDPETRDNIKEFAQLDGVFIVTADGAVEAAGRYITIDTGMVKLQRGLGTRHSSVAAITLVTRAIGIVVSQSGGVIRIFRDGRIAAIVKP</sequence>
<dbReference type="Pfam" id="PF02457">
    <property type="entry name" value="DAC"/>
    <property type="match status" value="1"/>
</dbReference>
<evidence type="ECO:0000259" key="7">
    <source>
        <dbReference type="PROSITE" id="PS51794"/>
    </source>
</evidence>
<evidence type="ECO:0000256" key="5">
    <source>
        <dbReference type="ARBA" id="ARBA00022840"/>
    </source>
</evidence>
<keyword evidence="4 6" id="KW-0547">Nucleotide-binding</keyword>
<evidence type="ECO:0000256" key="3">
    <source>
        <dbReference type="ARBA" id="ARBA00022695"/>
    </source>
</evidence>
<dbReference type="OrthoDB" id="85944at2157"/>
<dbReference type="Gene3D" id="3.40.1700.10">
    <property type="entry name" value="DNA integrity scanning protein, DisA, N-terminal domain"/>
    <property type="match status" value="1"/>
</dbReference>
<dbReference type="RefSeq" id="WP_052368632.1">
    <property type="nucleotide sequence ID" value="NZ_JMIY01000003.1"/>
</dbReference>
<dbReference type="PANTHER" id="PTHR34185:SF1">
    <property type="entry name" value="DIADENYLATE CYCLASE"/>
    <property type="match status" value="1"/>
</dbReference>
<dbReference type="SUPFAM" id="SSF143597">
    <property type="entry name" value="YojJ-like"/>
    <property type="match status" value="1"/>
</dbReference>
<dbReference type="InterPro" id="IPR050338">
    <property type="entry name" value="DisA"/>
</dbReference>
<feature type="domain" description="DAC" evidence="7">
    <location>
        <begin position="96"/>
        <end position="253"/>
    </location>
</feature>
<proteinExistence type="inferred from homology"/>
<comment type="caution">
    <text evidence="8">The sequence shown here is derived from an EMBL/GenBank/DDBJ whole genome shotgun (WGS) entry which is preliminary data.</text>
</comment>
<comment type="cofactor">
    <cofactor evidence="6">
        <name>Mn(2+)</name>
        <dbReference type="ChEBI" id="CHEBI:29035"/>
    </cofactor>
</comment>
<keyword evidence="5 6" id="KW-0067">ATP-binding</keyword>
<dbReference type="GO" id="GO:0030145">
    <property type="term" value="F:manganese ion binding"/>
    <property type="evidence" value="ECO:0007669"/>
    <property type="project" value="UniProtKB-UniRule"/>
</dbReference>
<gene>
    <name evidence="6" type="primary">dacZ</name>
    <name evidence="8" type="ORF">ANME2D_01412</name>
</gene>
<protein>
    <recommendedName>
        <fullName evidence="6">Diadenylate cyclase</fullName>
        <shortName evidence="6">DAC</shortName>
        <ecNumber evidence="6">2.7.7.85</ecNumber>
    </recommendedName>
    <alternativeName>
        <fullName evidence="6">Cyclic-di-AMP synthase</fullName>
        <shortName evidence="6">c-di-AMP synthase</shortName>
    </alternativeName>
</protein>
<name>A0A062V3V5_9EURY</name>
<dbReference type="InterPro" id="IPR036888">
    <property type="entry name" value="DNA_integrity_DisA_N_sf"/>
</dbReference>
<dbReference type="PROSITE" id="PS51794">
    <property type="entry name" value="DAC"/>
    <property type="match status" value="1"/>
</dbReference>
<keyword evidence="2 6" id="KW-0808">Transferase</keyword>
<dbReference type="GO" id="GO:0106408">
    <property type="term" value="F:diadenylate cyclase activity"/>
    <property type="evidence" value="ECO:0007669"/>
    <property type="project" value="UniProtKB-EC"/>
</dbReference>
<dbReference type="GO" id="GO:0005524">
    <property type="term" value="F:ATP binding"/>
    <property type="evidence" value="ECO:0007669"/>
    <property type="project" value="UniProtKB-UniRule"/>
</dbReference>
<dbReference type="PANTHER" id="PTHR34185">
    <property type="entry name" value="DIADENYLATE CYCLASE"/>
    <property type="match status" value="1"/>
</dbReference>
<keyword evidence="3 6" id="KW-0548">Nucleotidyltransferase</keyword>
<keyword evidence="6" id="KW-0464">Manganese</keyword>
<organism evidence="8 9">
    <name type="scientific">Candidatus Methanoperedens nitratireducens</name>
    <dbReference type="NCBI Taxonomy" id="1392998"/>
    <lineage>
        <taxon>Archaea</taxon>
        <taxon>Methanobacteriati</taxon>
        <taxon>Methanobacteriota</taxon>
        <taxon>Stenosarchaea group</taxon>
        <taxon>Methanomicrobia</taxon>
        <taxon>Methanosarcinales</taxon>
        <taxon>ANME-2 cluster</taxon>
        <taxon>Candidatus Methanoperedentaceae</taxon>
        <taxon>Candidatus Methanoperedens</taxon>
    </lineage>
</organism>
<comment type="similarity">
    <text evidence="6">Belongs to the adenylate cyclase family. DacZ subfamily.</text>
</comment>
<comment type="catalytic activity">
    <reaction evidence="1 6">
        <text>2 ATP = 3',3'-c-di-AMP + 2 diphosphate</text>
        <dbReference type="Rhea" id="RHEA:35655"/>
        <dbReference type="ChEBI" id="CHEBI:30616"/>
        <dbReference type="ChEBI" id="CHEBI:33019"/>
        <dbReference type="ChEBI" id="CHEBI:71500"/>
        <dbReference type="EC" id="2.7.7.85"/>
    </reaction>
</comment>
<dbReference type="InterPro" id="IPR014499">
    <property type="entry name" value="DAC_DacZ"/>
</dbReference>
<reference evidence="8 9" key="1">
    <citation type="journal article" date="2013" name="Nature">
        <title>Anaerobic oxidation of methane coupled to nitrate reduction in a novel archaeal lineage.</title>
        <authorList>
            <person name="Haroon M.F."/>
            <person name="Hu S."/>
            <person name="Shi Y."/>
            <person name="Imelfort M."/>
            <person name="Keller J."/>
            <person name="Hugenholtz P."/>
            <person name="Yuan Z."/>
            <person name="Tyson G.W."/>
        </authorList>
    </citation>
    <scope>NUCLEOTIDE SEQUENCE [LARGE SCALE GENOMIC DNA]</scope>
    <source>
        <strain evidence="8 9">ANME-2d</strain>
    </source>
</reference>
<dbReference type="PATRIC" id="fig|1392998.3.peg.1421"/>
<keyword evidence="9" id="KW-1185">Reference proteome</keyword>
<evidence type="ECO:0000256" key="1">
    <source>
        <dbReference type="ARBA" id="ARBA00000877"/>
    </source>
</evidence>
<comment type="function">
    <text evidence="6">Diadenylate cyclase that catalyzes the condensation of 2 ATP molecules into cyclic di-AMP (c-di-AMP). c-di-AMP is a second messenger for intracellular signal transduction involved in the control of important regulatory processes such as osmoregulation.</text>
</comment>
<dbReference type="EC" id="2.7.7.85" evidence="6"/>
<dbReference type="HAMAP" id="MF_00840">
    <property type="entry name" value="DacZ"/>
    <property type="match status" value="1"/>
</dbReference>
<evidence type="ECO:0000256" key="6">
    <source>
        <dbReference type="HAMAP-Rule" id="MF_00840"/>
    </source>
</evidence>
<dbReference type="InterPro" id="IPR003390">
    <property type="entry name" value="DNA_integrity_scan_DisA_N"/>
</dbReference>
<dbReference type="SUPFAM" id="SSF116846">
    <property type="entry name" value="MIT domain"/>
    <property type="match status" value="1"/>
</dbReference>
<evidence type="ECO:0000256" key="4">
    <source>
        <dbReference type="ARBA" id="ARBA00022741"/>
    </source>
</evidence>
<evidence type="ECO:0000256" key="2">
    <source>
        <dbReference type="ARBA" id="ARBA00022679"/>
    </source>
</evidence>
<dbReference type="EMBL" id="JMIY01000003">
    <property type="protein sequence ID" value="KCZ72012.1"/>
    <property type="molecule type" value="Genomic_DNA"/>
</dbReference>
<evidence type="ECO:0000313" key="9">
    <source>
        <dbReference type="Proteomes" id="UP000027153"/>
    </source>
</evidence>
<dbReference type="AlphaFoldDB" id="A0A062V3V5"/>
<accession>A0A062V3V5</accession>
<dbReference type="Proteomes" id="UP000027153">
    <property type="component" value="Unassembled WGS sequence"/>
</dbReference>